<organism evidence="1 2">
    <name type="scientific">Diphasiastrum complanatum</name>
    <name type="common">Issler's clubmoss</name>
    <name type="synonym">Lycopodium complanatum</name>
    <dbReference type="NCBI Taxonomy" id="34168"/>
    <lineage>
        <taxon>Eukaryota</taxon>
        <taxon>Viridiplantae</taxon>
        <taxon>Streptophyta</taxon>
        <taxon>Embryophyta</taxon>
        <taxon>Tracheophyta</taxon>
        <taxon>Lycopodiopsida</taxon>
        <taxon>Lycopodiales</taxon>
        <taxon>Lycopodiaceae</taxon>
        <taxon>Lycopodioideae</taxon>
        <taxon>Diphasiastrum</taxon>
    </lineage>
</organism>
<accession>A0ACC2D4X9</accession>
<keyword evidence="2" id="KW-1185">Reference proteome</keyword>
<dbReference type="Proteomes" id="UP001162992">
    <property type="component" value="Chromosome 7"/>
</dbReference>
<dbReference type="EMBL" id="CM055098">
    <property type="protein sequence ID" value="KAJ7549274.1"/>
    <property type="molecule type" value="Genomic_DNA"/>
</dbReference>
<gene>
    <name evidence="1" type="ORF">O6H91_07G047500</name>
</gene>
<name>A0ACC2D4X9_DIPCM</name>
<evidence type="ECO:0000313" key="2">
    <source>
        <dbReference type="Proteomes" id="UP001162992"/>
    </source>
</evidence>
<reference evidence="2" key="1">
    <citation type="journal article" date="2024" name="Proc. Natl. Acad. Sci. U.S.A.">
        <title>Extraordinary preservation of gene collinearity over three hundred million years revealed in homosporous lycophytes.</title>
        <authorList>
            <person name="Li C."/>
            <person name="Wickell D."/>
            <person name="Kuo L.Y."/>
            <person name="Chen X."/>
            <person name="Nie B."/>
            <person name="Liao X."/>
            <person name="Peng D."/>
            <person name="Ji J."/>
            <person name="Jenkins J."/>
            <person name="Williams M."/>
            <person name="Shu S."/>
            <person name="Plott C."/>
            <person name="Barry K."/>
            <person name="Rajasekar S."/>
            <person name="Grimwood J."/>
            <person name="Han X."/>
            <person name="Sun S."/>
            <person name="Hou Z."/>
            <person name="He W."/>
            <person name="Dai G."/>
            <person name="Sun C."/>
            <person name="Schmutz J."/>
            <person name="Leebens-Mack J.H."/>
            <person name="Li F.W."/>
            <person name="Wang L."/>
        </authorList>
    </citation>
    <scope>NUCLEOTIDE SEQUENCE [LARGE SCALE GENOMIC DNA]</scope>
    <source>
        <strain evidence="2">cv. PW_Plant_1</strain>
    </source>
</reference>
<sequence>MGDGGSNSADPYIGSVISLTSKSEIRYEGILYTVDTENSNIALQNVRSFGTEGRKKEGPQIPASDKVYEYIIFRGTDIKDLQVKSSPPVQAPLQPHSDPAIISLQAHYSQSPSLPPVYRSADQNSSMPFPGVPAAAFRNGVPSLYQPAPPMGSWGPPLPPPGANGTGLAMPLYWPGPGYYRNQTGQPHLQHHPLPHSVPLPPIQPQPLVQSLSQASLHTVSSPASSMPLQPPNYTSQSYAALATAATSLSSPLAISFGTTGTSATSAALSSQSYAALATAATSLSSPLAISFGTTGTSATSAALSSATSSSSSFTSLPQGISAVITPASKTPRRELGLVHPSQLQSQYTNTLGTNTSLPTLDTDLRVTSPIQRTSSGQQQASGIVSAFDKAPVASVQVHKQEHKLTEPLQSSSQPLLSASVSAQHQHVSTQPLLPLPSAAAQPKPVRQGNGSVAHAHYIRRGRGRGRAAAVGHPMQQFMEDFDFIAMNEKFNKDEVWGELGKGDTRETSLEEEEDHSDGHVDDTVLDSVGAFSKSSSDQTKKPVYVKDDFFDSLSCDALNRGEGRSERTKFSEQRKIDTETFGSFPTRSHGGRGMRTISRRGGYRGGYYVGRSSGGQGNTQGRGHGTMRSSNAM</sequence>
<proteinExistence type="predicted"/>
<evidence type="ECO:0000313" key="1">
    <source>
        <dbReference type="EMBL" id="KAJ7549274.1"/>
    </source>
</evidence>
<comment type="caution">
    <text evidence="1">The sequence shown here is derived from an EMBL/GenBank/DDBJ whole genome shotgun (WGS) entry which is preliminary data.</text>
</comment>
<protein>
    <submittedName>
        <fullName evidence="1">Uncharacterized protein</fullName>
    </submittedName>
</protein>